<dbReference type="EMBL" id="BK032697">
    <property type="protein sequence ID" value="DAF55696.1"/>
    <property type="molecule type" value="Genomic_DNA"/>
</dbReference>
<organism evidence="1">
    <name type="scientific">Podoviridae sp. ctylN24</name>
    <dbReference type="NCBI Taxonomy" id="2827756"/>
    <lineage>
        <taxon>Viruses</taxon>
        <taxon>Duplodnaviria</taxon>
        <taxon>Heunggongvirae</taxon>
        <taxon>Uroviricota</taxon>
        <taxon>Caudoviricetes</taxon>
    </lineage>
</organism>
<name>A0A8S5SXR6_9CAUD</name>
<reference evidence="1" key="1">
    <citation type="journal article" date="2021" name="Proc. Natl. Acad. Sci. U.S.A.">
        <title>A Catalog of Tens of Thousands of Viruses from Human Metagenomes Reveals Hidden Associations with Chronic Diseases.</title>
        <authorList>
            <person name="Tisza M.J."/>
            <person name="Buck C.B."/>
        </authorList>
    </citation>
    <scope>NUCLEOTIDE SEQUENCE</scope>
    <source>
        <strain evidence="1">CtylN24</strain>
    </source>
</reference>
<proteinExistence type="predicted"/>
<evidence type="ECO:0000313" key="1">
    <source>
        <dbReference type="EMBL" id="DAF55696.1"/>
    </source>
</evidence>
<accession>A0A8S5SXR6</accession>
<sequence length="274" mass="29570">MTDCQRPTGEACNCCNDEAIQHRLTEITQWIERLEWLITEIQHRPVGKDWQLTGCDGNTLALNASVATCADLHKLREDITAPPVITDCAGRALTSAPSCGEFNALSQRVTDIHNEITRLTQIVDSLPRTPAPNPSPLPGVDQAVIDGIQGDIKTLKDQITDLTGRIEALESGGGNTGTGGACDFTTKWGVTAFLRKDGKDDDSFTVTVAVTGSPLKLATVMLPFHQRVVCLEETGTYTYQYGSLRTAGNYEAVRDGGVRLIHCGRNVAASDVQT</sequence>
<protein>
    <submittedName>
        <fullName evidence="1">Uncharacterized protein</fullName>
    </submittedName>
</protein>